<accession>A0A518AHH8</accession>
<proteinExistence type="predicted"/>
<dbReference type="SUPFAM" id="SSF103032">
    <property type="entry name" value="Hypothetical protein YwqG"/>
    <property type="match status" value="1"/>
</dbReference>
<dbReference type="InterPro" id="IPR015315">
    <property type="entry name" value="DUF1963"/>
</dbReference>
<keyword evidence="2" id="KW-1185">Reference proteome</keyword>
<dbReference type="Proteomes" id="UP000315750">
    <property type="component" value="Chromosome"/>
</dbReference>
<dbReference type="EMBL" id="CP036278">
    <property type="protein sequence ID" value="QDU54134.1"/>
    <property type="molecule type" value="Genomic_DNA"/>
</dbReference>
<dbReference type="AlphaFoldDB" id="A0A518AHH8"/>
<evidence type="ECO:0000313" key="2">
    <source>
        <dbReference type="Proteomes" id="UP000315750"/>
    </source>
</evidence>
<evidence type="ECO:0000313" key="1">
    <source>
        <dbReference type="EMBL" id="QDU54134.1"/>
    </source>
</evidence>
<evidence type="ECO:0008006" key="3">
    <source>
        <dbReference type="Google" id="ProtNLM"/>
    </source>
</evidence>
<dbReference type="KEGG" id="amuc:Pan181_03140"/>
<dbReference type="OrthoDB" id="278178at2"/>
<sequence>MMRFAVCLLLIACLGCSREESLSTASQKDRETVHPPVDFEHWATLFPKETFERTSGPRQYDSTEPGDPLDLWKAQGAIITSPAELCEIELVRKEYEKTKDLGPAVPVDIFMWSVEPPEKPYLTKLGGTPHREAGLPWPTIEGMPLTFVGQFCFADSRDIVSDKLPNDVMLIFFKDAESIYDRSGVYVEWSSIELESPLSPDQCPAPSFTVPQLSGHIYRTNEYPESWEVFEQAGHDQCYLFPTTQSTKIGRETYFIQGGPNLLKRELFCALNSVDPPSYPSECKWPLIGLEALPDDWDQPDDHDGWGKYQMMFGDVGCMYFMIDEQGRVSWDWDCY</sequence>
<reference evidence="1 2" key="1">
    <citation type="submission" date="2019-02" db="EMBL/GenBank/DDBJ databases">
        <title>Deep-cultivation of Planctomycetes and their phenomic and genomic characterization uncovers novel biology.</title>
        <authorList>
            <person name="Wiegand S."/>
            <person name="Jogler M."/>
            <person name="Boedeker C."/>
            <person name="Pinto D."/>
            <person name="Vollmers J."/>
            <person name="Rivas-Marin E."/>
            <person name="Kohn T."/>
            <person name="Peeters S.H."/>
            <person name="Heuer A."/>
            <person name="Rast P."/>
            <person name="Oberbeckmann S."/>
            <person name="Bunk B."/>
            <person name="Jeske O."/>
            <person name="Meyerdierks A."/>
            <person name="Storesund J.E."/>
            <person name="Kallscheuer N."/>
            <person name="Luecker S."/>
            <person name="Lage O.M."/>
            <person name="Pohl T."/>
            <person name="Merkel B.J."/>
            <person name="Hornburger P."/>
            <person name="Mueller R.-W."/>
            <person name="Bruemmer F."/>
            <person name="Labrenz M."/>
            <person name="Spormann A.M."/>
            <person name="Op den Camp H."/>
            <person name="Overmann J."/>
            <person name="Amann R."/>
            <person name="Jetten M.S.M."/>
            <person name="Mascher T."/>
            <person name="Medema M.H."/>
            <person name="Devos D.P."/>
            <person name="Kaster A.-K."/>
            <person name="Ovreas L."/>
            <person name="Rohde M."/>
            <person name="Galperin M.Y."/>
            <person name="Jogler C."/>
        </authorList>
    </citation>
    <scope>NUCLEOTIDE SEQUENCE [LARGE SCALE GENOMIC DNA]</scope>
    <source>
        <strain evidence="1 2">Pan181</strain>
    </source>
</reference>
<dbReference type="Gene3D" id="2.30.320.10">
    <property type="entry name" value="YwqG-like"/>
    <property type="match status" value="1"/>
</dbReference>
<dbReference type="InterPro" id="IPR035948">
    <property type="entry name" value="YwqG-like_sf"/>
</dbReference>
<organism evidence="1 2">
    <name type="scientific">Aeoliella mucimassa</name>
    <dbReference type="NCBI Taxonomy" id="2527972"/>
    <lineage>
        <taxon>Bacteria</taxon>
        <taxon>Pseudomonadati</taxon>
        <taxon>Planctomycetota</taxon>
        <taxon>Planctomycetia</taxon>
        <taxon>Pirellulales</taxon>
        <taxon>Lacipirellulaceae</taxon>
        <taxon>Aeoliella</taxon>
    </lineage>
</organism>
<dbReference type="Pfam" id="PF09234">
    <property type="entry name" value="DUF1963"/>
    <property type="match status" value="1"/>
</dbReference>
<gene>
    <name evidence="1" type="ORF">Pan181_03140</name>
</gene>
<name>A0A518AHH8_9BACT</name>
<protein>
    <recommendedName>
        <fullName evidence="3">DUF1963 domain-containing protein</fullName>
    </recommendedName>
</protein>